<reference evidence="3" key="2">
    <citation type="journal article" date="2022" name="Microbiol. Resour. Announc.">
        <title>Metagenome Sequencing to Explore Phylogenomics of Terrestrial Cyanobacteria.</title>
        <authorList>
            <person name="Ward R.D."/>
            <person name="Stajich J.E."/>
            <person name="Johansen J.R."/>
            <person name="Huntemann M."/>
            <person name="Clum A."/>
            <person name="Foster B."/>
            <person name="Foster B."/>
            <person name="Roux S."/>
            <person name="Palaniappan K."/>
            <person name="Varghese N."/>
            <person name="Mukherjee S."/>
            <person name="Reddy T.B.K."/>
            <person name="Daum C."/>
            <person name="Copeland A."/>
            <person name="Chen I.A."/>
            <person name="Ivanova N.N."/>
            <person name="Kyrpides N.C."/>
            <person name="Shapiro N."/>
            <person name="Eloe-Fadrosh E.A."/>
            <person name="Pietrasiak N."/>
        </authorList>
    </citation>
    <scope>NUCLEOTIDE SEQUENCE</scope>
    <source>
        <strain evidence="3">UHER 2000/2452</strain>
    </source>
</reference>
<dbReference type="SUPFAM" id="SSF53448">
    <property type="entry name" value="Nucleotide-diphospho-sugar transferases"/>
    <property type="match status" value="1"/>
</dbReference>
<dbReference type="Pfam" id="PF13524">
    <property type="entry name" value="Glyco_trans_1_2"/>
    <property type="match status" value="1"/>
</dbReference>
<dbReference type="CDD" id="cd00761">
    <property type="entry name" value="Glyco_tranf_GTA_type"/>
    <property type="match status" value="1"/>
</dbReference>
<comment type="caution">
    <text evidence="3">The sequence shown here is derived from an EMBL/GenBank/DDBJ whole genome shotgun (WGS) entry which is preliminary data.</text>
</comment>
<gene>
    <name evidence="3" type="ORF">KME15_19120</name>
</gene>
<dbReference type="InterPro" id="IPR029044">
    <property type="entry name" value="Nucleotide-diphossugar_trans"/>
</dbReference>
<organism evidence="3 4">
    <name type="scientific">Drouetiella hepatica Uher 2000/2452</name>
    <dbReference type="NCBI Taxonomy" id="904376"/>
    <lineage>
        <taxon>Bacteria</taxon>
        <taxon>Bacillati</taxon>
        <taxon>Cyanobacteriota</taxon>
        <taxon>Cyanophyceae</taxon>
        <taxon>Oculatellales</taxon>
        <taxon>Oculatellaceae</taxon>
        <taxon>Drouetiella</taxon>
    </lineage>
</organism>
<dbReference type="Gene3D" id="3.90.550.10">
    <property type="entry name" value="Spore Coat Polysaccharide Biosynthesis Protein SpsA, Chain A"/>
    <property type="match status" value="1"/>
</dbReference>
<evidence type="ECO:0000313" key="3">
    <source>
        <dbReference type="EMBL" id="MBW4660791.1"/>
    </source>
</evidence>
<proteinExistence type="predicted"/>
<dbReference type="Proteomes" id="UP000757435">
    <property type="component" value="Unassembled WGS sequence"/>
</dbReference>
<feature type="coiled-coil region" evidence="1">
    <location>
        <begin position="565"/>
        <end position="602"/>
    </location>
</feature>
<sequence>MKIAIQNPFAGQLVAETELSRRIFLAAVNLGWEAIEVSASTEIKAFQPDFVIALHNNSPKLSDCPTYGCMWNPPSFFEGTEKYVQNVLSYDGYLTSSKAIDRWLHHLLYNTPKVFFTAPFFTSCPQNQYQAPQLENPRLAYLGSNWDGLRFQHLFEGLDDQDYMEVYGNSEGWQHLNHAYRGVIPYDGESVLRMLNQAGVGLCLHREEHRQAALPSMRIFEIVASGAIAICSDHPFIRETFGDSVLYIDPDVGYATQIEQISSHIQFIKDNLEAALDLSARAHSIFLKTYALEKLLLNLLPHHQTLVEQKGFALSQSLSYQQAPTVQIILKDGSQSPEQLANSLQQIAQQTYANCSVILVKSAGESIDCVLKNYQEKLPIYSVEISDSGYFSNWLWSGLQAIASTTCDYFMILDTACSIYPNHIQTLVNLLISSNLNAAYSGALSQDSEELINFYPFSIERILAFEKQQPLSGLMIKRSLLDAAFLTDPQLNKFEDLCMLLHIVQRTTPLFSYELTYTAPRLQPNLLPKIQDWSSELSRLKFIFWHQEFAPGKTLQSVQKSWLEQQQLRAKVKKLQSQLNQNQLLQQQLLEAKATLAAMQTSKFWRLRSAWFSLKRFLGLPAE</sequence>
<dbReference type="InterPro" id="IPR055259">
    <property type="entry name" value="YkvP/CgeB_Glyco_trans-like"/>
</dbReference>
<keyword evidence="1" id="KW-0175">Coiled coil</keyword>
<evidence type="ECO:0000313" key="4">
    <source>
        <dbReference type="Proteomes" id="UP000757435"/>
    </source>
</evidence>
<evidence type="ECO:0000256" key="1">
    <source>
        <dbReference type="SAM" id="Coils"/>
    </source>
</evidence>
<accession>A0A951QDJ5</accession>
<feature type="domain" description="Spore protein YkvP/CgeB glycosyl transferase-like" evidence="2">
    <location>
        <begin position="163"/>
        <end position="293"/>
    </location>
</feature>
<reference evidence="3" key="1">
    <citation type="submission" date="2021-05" db="EMBL/GenBank/DDBJ databases">
        <authorList>
            <person name="Pietrasiak N."/>
            <person name="Ward R."/>
            <person name="Stajich J.E."/>
            <person name="Kurbessoian T."/>
        </authorList>
    </citation>
    <scope>NUCLEOTIDE SEQUENCE</scope>
    <source>
        <strain evidence="3">UHER 2000/2452</strain>
    </source>
</reference>
<protein>
    <submittedName>
        <fullName evidence="3">Glycosyltransferase family 2 protein</fullName>
    </submittedName>
</protein>
<evidence type="ECO:0000259" key="2">
    <source>
        <dbReference type="Pfam" id="PF13524"/>
    </source>
</evidence>
<name>A0A951QDJ5_9CYAN</name>
<dbReference type="AlphaFoldDB" id="A0A951QDJ5"/>
<dbReference type="EMBL" id="JAHHHD010000026">
    <property type="protein sequence ID" value="MBW4660791.1"/>
    <property type="molecule type" value="Genomic_DNA"/>
</dbReference>